<dbReference type="Pfam" id="PF02518">
    <property type="entry name" value="HATPase_c"/>
    <property type="match status" value="1"/>
</dbReference>
<dbReference type="InterPro" id="IPR036890">
    <property type="entry name" value="HATPase_C_sf"/>
</dbReference>
<dbReference type="Gene3D" id="3.40.50.2300">
    <property type="match status" value="1"/>
</dbReference>
<dbReference type="KEGG" id="mrtj:KHC33_08765"/>
<evidence type="ECO:0000313" key="7">
    <source>
        <dbReference type="Proteomes" id="UP000680656"/>
    </source>
</evidence>
<dbReference type="InterPro" id="IPR003594">
    <property type="entry name" value="HATPase_dom"/>
</dbReference>
<dbReference type="SMART" id="SM00387">
    <property type="entry name" value="HATPase_c"/>
    <property type="match status" value="1"/>
</dbReference>
<evidence type="ECO:0000256" key="2">
    <source>
        <dbReference type="PROSITE-ProRule" id="PRU00169"/>
    </source>
</evidence>
<dbReference type="Proteomes" id="UP000680656">
    <property type="component" value="Chromosome"/>
</dbReference>
<proteinExistence type="predicted"/>
<keyword evidence="3" id="KW-0175">Coiled coil</keyword>
<dbReference type="AlphaFoldDB" id="A0A8E7AUE8"/>
<evidence type="ECO:0000259" key="5">
    <source>
        <dbReference type="PROSITE" id="PS50110"/>
    </source>
</evidence>
<evidence type="ECO:0000313" key="6">
    <source>
        <dbReference type="EMBL" id="QVV87470.1"/>
    </source>
</evidence>
<evidence type="ECO:0000256" key="3">
    <source>
        <dbReference type="SAM" id="Coils"/>
    </source>
</evidence>
<dbReference type="InterPro" id="IPR004358">
    <property type="entry name" value="Sig_transdc_His_kin-like_C"/>
</dbReference>
<dbReference type="InterPro" id="IPR005467">
    <property type="entry name" value="His_kinase_dom"/>
</dbReference>
<dbReference type="RefSeq" id="WP_214418291.1">
    <property type="nucleotide sequence ID" value="NZ_CP075546.1"/>
</dbReference>
<dbReference type="InterPro" id="IPR001789">
    <property type="entry name" value="Sig_transdc_resp-reg_receiver"/>
</dbReference>
<dbReference type="SMART" id="SM00448">
    <property type="entry name" value="REC"/>
    <property type="match status" value="1"/>
</dbReference>
<keyword evidence="6" id="KW-0808">Transferase</keyword>
<feature type="domain" description="Response regulatory" evidence="5">
    <location>
        <begin position="10"/>
        <end position="126"/>
    </location>
</feature>
<feature type="domain" description="Histidine kinase" evidence="4">
    <location>
        <begin position="232"/>
        <end position="428"/>
    </location>
</feature>
<evidence type="ECO:0000256" key="1">
    <source>
        <dbReference type="ARBA" id="ARBA00022553"/>
    </source>
</evidence>
<dbReference type="GO" id="GO:0000155">
    <property type="term" value="F:phosphorelay sensor kinase activity"/>
    <property type="evidence" value="ECO:0007669"/>
    <property type="project" value="TreeGrafter"/>
</dbReference>
<feature type="coiled-coil region" evidence="3">
    <location>
        <begin position="177"/>
        <end position="225"/>
    </location>
</feature>
<dbReference type="SUPFAM" id="SSF52172">
    <property type="entry name" value="CheY-like"/>
    <property type="match status" value="1"/>
</dbReference>
<reference evidence="6 7" key="1">
    <citation type="submission" date="2021-05" db="EMBL/GenBank/DDBJ databases">
        <title>A novel Methanospirillum isolate from a pyrite-forming mixed culture.</title>
        <authorList>
            <person name="Bunk B."/>
            <person name="Sproer C."/>
            <person name="Spring S."/>
            <person name="Pester M."/>
        </authorList>
    </citation>
    <scope>NUCLEOTIDE SEQUENCE [LARGE SCALE GENOMIC DNA]</scope>
    <source>
        <strain evidence="6 7">J.3.6.1-F.2.7.3</strain>
    </source>
</reference>
<evidence type="ECO:0000259" key="4">
    <source>
        <dbReference type="PROSITE" id="PS50109"/>
    </source>
</evidence>
<keyword evidence="1 2" id="KW-0597">Phosphoprotein</keyword>
<dbReference type="GeneID" id="65097271"/>
<keyword evidence="7" id="KW-1185">Reference proteome</keyword>
<accession>A0A8E7AUE8</accession>
<dbReference type="CDD" id="cd00075">
    <property type="entry name" value="HATPase"/>
    <property type="match status" value="1"/>
</dbReference>
<dbReference type="SUPFAM" id="SSF55874">
    <property type="entry name" value="ATPase domain of HSP90 chaperone/DNA topoisomerase II/histidine kinase"/>
    <property type="match status" value="1"/>
</dbReference>
<keyword evidence="6" id="KW-0418">Kinase</keyword>
<dbReference type="Gene3D" id="3.30.565.10">
    <property type="entry name" value="Histidine kinase-like ATPase, C-terminal domain"/>
    <property type="match status" value="1"/>
</dbReference>
<dbReference type="PROSITE" id="PS50110">
    <property type="entry name" value="RESPONSE_REGULATORY"/>
    <property type="match status" value="1"/>
</dbReference>
<feature type="modified residue" description="4-aspartylphosphate" evidence="2">
    <location>
        <position position="59"/>
    </location>
</feature>
<organism evidence="6 7">
    <name type="scientific">Methanospirillum purgamenti</name>
    <dbReference type="NCBI Taxonomy" id="2834276"/>
    <lineage>
        <taxon>Archaea</taxon>
        <taxon>Methanobacteriati</taxon>
        <taxon>Methanobacteriota</taxon>
        <taxon>Stenosarchaea group</taxon>
        <taxon>Methanomicrobia</taxon>
        <taxon>Methanomicrobiales</taxon>
        <taxon>Methanospirillaceae</taxon>
        <taxon>Methanospirillum</taxon>
    </lineage>
</organism>
<gene>
    <name evidence="6" type="ORF">KHC33_08765</name>
</gene>
<dbReference type="PROSITE" id="PS50109">
    <property type="entry name" value="HIS_KIN"/>
    <property type="match status" value="1"/>
</dbReference>
<protein>
    <submittedName>
        <fullName evidence="6">Hybrid sensor histidine kinase/response regulator</fullName>
    </submittedName>
</protein>
<dbReference type="InterPro" id="IPR011006">
    <property type="entry name" value="CheY-like_superfamily"/>
</dbReference>
<dbReference type="PRINTS" id="PR00344">
    <property type="entry name" value="BCTRLSENSOR"/>
</dbReference>
<name>A0A8E7AUE8_9EURY</name>
<sequence length="433" mass="48876">MDNSEYCPVSILVAEDSKTQAEILKHLLNNAGYDVKVAYNGRIALEEIHKKLPTIVLTDVIMPEMNGYELCKEIKSDLKTRHIPVILVTQLFDPGDVLSGLECGADNFIIKPYDSKYLLDRIQVVLANQSYTIDEPDISMVPIFYSGKTHEIASSRQQILNILLSTYEIAISKNNELIEAKDRLALVNDQLSDANDELLRMNDDLKNEIAERKRVEQSLSMANKKLGLLSSITRHDMKNTMMALLSYNELARMDNVDNPFTQYLEKESMLLSRLSAQIEFTRLYEELGVKGAVWIHLENLITKMSSSFSQIMTQISPSIVPYEIFVDPLIEKVFYNLFDNAIRHGERVTHITISANESEGFLHIFIADDGIGVADEDKEKIFGRGYGKNTGLGLFLVREILSITGITIAETGKKDQGACFKLSIPRVHFRKGC</sequence>
<dbReference type="PANTHER" id="PTHR43547:SF2">
    <property type="entry name" value="HYBRID SIGNAL TRANSDUCTION HISTIDINE KINASE C"/>
    <property type="match status" value="1"/>
</dbReference>
<dbReference type="Pfam" id="PF00072">
    <property type="entry name" value="Response_reg"/>
    <property type="match status" value="1"/>
</dbReference>
<dbReference type="EMBL" id="CP075546">
    <property type="protein sequence ID" value="QVV87470.1"/>
    <property type="molecule type" value="Genomic_DNA"/>
</dbReference>
<dbReference type="PANTHER" id="PTHR43547">
    <property type="entry name" value="TWO-COMPONENT HISTIDINE KINASE"/>
    <property type="match status" value="1"/>
</dbReference>